<dbReference type="GeneID" id="39596004"/>
<dbReference type="STRING" id="264951.A0A443HVC2"/>
<evidence type="ECO:0000256" key="6">
    <source>
        <dbReference type="ARBA" id="ARBA00022723"/>
    </source>
</evidence>
<dbReference type="PROSITE" id="PS50280">
    <property type="entry name" value="SET"/>
    <property type="match status" value="1"/>
</dbReference>
<keyword evidence="3 12" id="KW-0489">Methyltransferase</keyword>
<feature type="region of interest" description="Disordered" evidence="8">
    <location>
        <begin position="96"/>
        <end position="125"/>
    </location>
</feature>
<keyword evidence="13" id="KW-1185">Reference proteome</keyword>
<dbReference type="PROSITE" id="PS50868">
    <property type="entry name" value="POST_SET"/>
    <property type="match status" value="1"/>
</dbReference>
<protein>
    <submittedName>
        <fullName evidence="12">Histone-lysine n-methyltransferase, suv9</fullName>
    </submittedName>
</protein>
<accession>A0A443HVC2</accession>
<dbReference type="Pfam" id="PF00856">
    <property type="entry name" value="SET"/>
    <property type="match status" value="1"/>
</dbReference>
<keyword evidence="4 12" id="KW-0808">Transferase</keyword>
<dbReference type="Gene3D" id="2.170.270.10">
    <property type="entry name" value="SET domain"/>
    <property type="match status" value="1"/>
</dbReference>
<dbReference type="GO" id="GO:0005694">
    <property type="term" value="C:chromosome"/>
    <property type="evidence" value="ECO:0007669"/>
    <property type="project" value="UniProtKB-SubCell"/>
</dbReference>
<name>A0A443HVC2_BYSSP</name>
<dbReference type="EMBL" id="RCNU01000005">
    <property type="protein sequence ID" value="RWQ95711.1"/>
    <property type="molecule type" value="Genomic_DNA"/>
</dbReference>
<evidence type="ECO:0000256" key="1">
    <source>
        <dbReference type="ARBA" id="ARBA00004286"/>
    </source>
</evidence>
<dbReference type="AlphaFoldDB" id="A0A443HVC2"/>
<evidence type="ECO:0000259" key="11">
    <source>
        <dbReference type="PROSITE" id="PS50868"/>
    </source>
</evidence>
<dbReference type="RefSeq" id="XP_028485356.1">
    <property type="nucleotide sequence ID" value="XM_028626727.1"/>
</dbReference>
<reference evidence="12 13" key="1">
    <citation type="journal article" date="2018" name="Front. Microbiol.">
        <title>Genomic and genetic insights into a cosmopolitan fungus, Paecilomyces variotii (Eurotiales).</title>
        <authorList>
            <person name="Urquhart A.S."/>
            <person name="Mondo S.J."/>
            <person name="Makela M.R."/>
            <person name="Hane J.K."/>
            <person name="Wiebenga A."/>
            <person name="He G."/>
            <person name="Mihaltcheva S."/>
            <person name="Pangilinan J."/>
            <person name="Lipzen A."/>
            <person name="Barry K."/>
            <person name="de Vries R.P."/>
            <person name="Grigoriev I.V."/>
            <person name="Idnurm A."/>
        </authorList>
    </citation>
    <scope>NUCLEOTIDE SEQUENCE [LARGE SCALE GENOMIC DNA]</scope>
    <source>
        <strain evidence="12 13">CBS 101075</strain>
    </source>
</reference>
<keyword evidence="7" id="KW-0862">Zinc</keyword>
<evidence type="ECO:0000313" key="13">
    <source>
        <dbReference type="Proteomes" id="UP000283841"/>
    </source>
</evidence>
<evidence type="ECO:0000256" key="3">
    <source>
        <dbReference type="ARBA" id="ARBA00022603"/>
    </source>
</evidence>
<evidence type="ECO:0000256" key="4">
    <source>
        <dbReference type="ARBA" id="ARBA00022679"/>
    </source>
</evidence>
<evidence type="ECO:0000256" key="7">
    <source>
        <dbReference type="ARBA" id="ARBA00022833"/>
    </source>
</evidence>
<keyword evidence="5" id="KW-0949">S-adenosyl-L-methionine</keyword>
<evidence type="ECO:0000256" key="2">
    <source>
        <dbReference type="ARBA" id="ARBA00022454"/>
    </source>
</evidence>
<dbReference type="InterPro" id="IPR003616">
    <property type="entry name" value="Post-SET_dom"/>
</dbReference>
<dbReference type="SUPFAM" id="SSF82199">
    <property type="entry name" value="SET domain"/>
    <property type="match status" value="1"/>
</dbReference>
<dbReference type="SMART" id="SM00317">
    <property type="entry name" value="SET"/>
    <property type="match status" value="1"/>
</dbReference>
<dbReference type="InterPro" id="IPR050973">
    <property type="entry name" value="H3K9_Histone-Lys_N-MTase"/>
</dbReference>
<comment type="subcellular location">
    <subcellularLocation>
        <location evidence="1">Chromosome</location>
    </subcellularLocation>
</comment>
<dbReference type="VEuPathDB" id="FungiDB:C8Q69DRAFT_264243"/>
<evidence type="ECO:0000313" key="12">
    <source>
        <dbReference type="EMBL" id="RWQ95711.1"/>
    </source>
</evidence>
<dbReference type="Pfam" id="PF05033">
    <property type="entry name" value="Pre-SET"/>
    <property type="match status" value="1"/>
</dbReference>
<dbReference type="GO" id="GO:0005634">
    <property type="term" value="C:nucleus"/>
    <property type="evidence" value="ECO:0007669"/>
    <property type="project" value="InterPro"/>
</dbReference>
<feature type="domain" description="Post-SET" evidence="11">
    <location>
        <begin position="456"/>
        <end position="472"/>
    </location>
</feature>
<evidence type="ECO:0000259" key="9">
    <source>
        <dbReference type="PROSITE" id="PS50280"/>
    </source>
</evidence>
<proteinExistence type="predicted"/>
<comment type="caution">
    <text evidence="12">The sequence shown here is derived from an EMBL/GenBank/DDBJ whole genome shotgun (WGS) entry which is preliminary data.</text>
</comment>
<dbReference type="Proteomes" id="UP000283841">
    <property type="component" value="Unassembled WGS sequence"/>
</dbReference>
<evidence type="ECO:0000259" key="10">
    <source>
        <dbReference type="PROSITE" id="PS50867"/>
    </source>
</evidence>
<organism evidence="12 13">
    <name type="scientific">Byssochlamys spectabilis</name>
    <name type="common">Paecilomyces variotii</name>
    <dbReference type="NCBI Taxonomy" id="264951"/>
    <lineage>
        <taxon>Eukaryota</taxon>
        <taxon>Fungi</taxon>
        <taxon>Dikarya</taxon>
        <taxon>Ascomycota</taxon>
        <taxon>Pezizomycotina</taxon>
        <taxon>Eurotiomycetes</taxon>
        <taxon>Eurotiomycetidae</taxon>
        <taxon>Eurotiales</taxon>
        <taxon>Thermoascaceae</taxon>
        <taxon>Paecilomyces</taxon>
    </lineage>
</organism>
<feature type="region of interest" description="Disordered" evidence="8">
    <location>
        <begin position="29"/>
        <end position="68"/>
    </location>
</feature>
<keyword evidence="6" id="KW-0479">Metal-binding</keyword>
<sequence>MFIDLTLDSDEELQKGNSEQLLSLFTQQKSRKRKAELTSETSSLKSDLTTRHVDIDPNSLPSHHTETDLESVVKSEPRKFDVVVPRFTDDVFSIESDSSVPRKKRASLPPWNSKPITKTDEPQTQQDTLLGLSQTHYPVDDAETKASFAYPKHKHGSSDILPLSLSSMPPGLFRKKKYQEPPADGVPKTLLAKLSRIRGPPVTLTLSKEDSAFPENFEFINSYKIRGGVEKADASFDAGCDCGIVCDMKSCTCLSQEIDSDDRINPYDILRDGTYVLNQGFLKRSAMIYECTPLCACTRHCWNRVVERGRTIRFNIFDTGNRGFGLRSPDHIRAGQFIDLYLGEVITKASADRREMIAETQKSPSYLFSLDFLVNDNKIYIVDGQKFGSPTRFMNHSCNPNCKMFPVSRHHGDERLYDLAFFALRDIPPMTELTFDYNPSWDDTRKKKNRNQIDPNSVKCLCGEPNCRGQLWPTQRKRTKRD</sequence>
<dbReference type="PROSITE" id="PS50867">
    <property type="entry name" value="PRE_SET"/>
    <property type="match status" value="1"/>
</dbReference>
<keyword evidence="2" id="KW-0158">Chromosome</keyword>
<dbReference type="InterPro" id="IPR007728">
    <property type="entry name" value="Pre-SET_dom"/>
</dbReference>
<dbReference type="PANTHER" id="PTHR46223:SF3">
    <property type="entry name" value="HISTONE-LYSINE N-METHYLTRANSFERASE SET-23"/>
    <property type="match status" value="1"/>
</dbReference>
<dbReference type="GO" id="GO:0008270">
    <property type="term" value="F:zinc ion binding"/>
    <property type="evidence" value="ECO:0007669"/>
    <property type="project" value="InterPro"/>
</dbReference>
<evidence type="ECO:0000256" key="5">
    <source>
        <dbReference type="ARBA" id="ARBA00022691"/>
    </source>
</evidence>
<dbReference type="InterPro" id="IPR046341">
    <property type="entry name" value="SET_dom_sf"/>
</dbReference>
<feature type="domain" description="SET" evidence="9">
    <location>
        <begin position="312"/>
        <end position="438"/>
    </location>
</feature>
<evidence type="ECO:0000256" key="8">
    <source>
        <dbReference type="SAM" id="MobiDB-lite"/>
    </source>
</evidence>
<feature type="domain" description="Pre-SET" evidence="10">
    <location>
        <begin position="238"/>
        <end position="309"/>
    </location>
</feature>
<dbReference type="GO" id="GO:0042054">
    <property type="term" value="F:histone methyltransferase activity"/>
    <property type="evidence" value="ECO:0007669"/>
    <property type="project" value="InterPro"/>
</dbReference>
<gene>
    <name evidence="12" type="ORF">C8Q69DRAFT_264243</name>
</gene>
<dbReference type="GO" id="GO:0032259">
    <property type="term" value="P:methylation"/>
    <property type="evidence" value="ECO:0007669"/>
    <property type="project" value="UniProtKB-KW"/>
</dbReference>
<feature type="compositionally biased region" description="Polar residues" evidence="8">
    <location>
        <begin position="38"/>
        <end position="47"/>
    </location>
</feature>
<dbReference type="PANTHER" id="PTHR46223">
    <property type="entry name" value="HISTONE-LYSINE N-METHYLTRANSFERASE SUV39H"/>
    <property type="match status" value="1"/>
</dbReference>
<dbReference type="InterPro" id="IPR001214">
    <property type="entry name" value="SET_dom"/>
</dbReference>